<dbReference type="GO" id="GO:0005975">
    <property type="term" value="P:carbohydrate metabolic process"/>
    <property type="evidence" value="ECO:0007669"/>
    <property type="project" value="UniProtKB-ARBA"/>
</dbReference>
<gene>
    <name evidence="2" type="ORF">ABIH81_18840</name>
</gene>
<dbReference type="InterPro" id="IPR000601">
    <property type="entry name" value="PKD_dom"/>
</dbReference>
<dbReference type="CDD" id="cd00146">
    <property type="entry name" value="PKD"/>
    <property type="match status" value="1"/>
</dbReference>
<dbReference type="InterPro" id="IPR035986">
    <property type="entry name" value="PKD_dom_sf"/>
</dbReference>
<dbReference type="Pfam" id="PF18911">
    <property type="entry name" value="PKD_4"/>
    <property type="match status" value="1"/>
</dbReference>
<dbReference type="EMBL" id="CP157974">
    <property type="protein sequence ID" value="XBT79719.1"/>
    <property type="molecule type" value="Genomic_DNA"/>
</dbReference>
<name>A0AAU7QU38_9ACTN</name>
<evidence type="ECO:0000259" key="1">
    <source>
        <dbReference type="PROSITE" id="PS50093"/>
    </source>
</evidence>
<dbReference type="SUPFAM" id="SSF49299">
    <property type="entry name" value="PKD domain"/>
    <property type="match status" value="1"/>
</dbReference>
<organism evidence="2">
    <name type="scientific">Micromonospora sp. HUAS YX12</name>
    <dbReference type="NCBI Taxonomy" id="3156396"/>
    <lineage>
        <taxon>Bacteria</taxon>
        <taxon>Bacillati</taxon>
        <taxon>Actinomycetota</taxon>
        <taxon>Actinomycetes</taxon>
        <taxon>Micromonosporales</taxon>
        <taxon>Micromonosporaceae</taxon>
        <taxon>Micromonospora</taxon>
    </lineage>
</organism>
<dbReference type="AlphaFoldDB" id="A0AAU7QU38"/>
<evidence type="ECO:0000313" key="2">
    <source>
        <dbReference type="EMBL" id="XBT79719.1"/>
    </source>
</evidence>
<sequence>MTAVCDTPVKGKMLRATKLGVCGDPILGAGGWPTHVTSKGFVSVEYAAEVDDGEEIDQKDANGDPLVYEPARRRIKLYNVTVTCGRVDPELYTLFTGMPVVLDEDGNATGMRVTSAVNLDSAVALEVWSGTQLKKCVAGAIQRPRFGYFLLPQIIDGQIGDFTIENGAASFTLTGKAIENPGWGVGPYDVYLRTTGVAALMDPMGDQDLLHLDWTYLPPPAPTCGLTVRPPDGTVVADPADATNMTAQFTATYVPAAPDQAFSVDWGDGASSAGPAADATVSHKYAAPGTYLVTVTHTSSGAQRFKSFVAPAGA</sequence>
<accession>A0AAU7QU38</accession>
<dbReference type="Gene3D" id="2.60.40.10">
    <property type="entry name" value="Immunoglobulins"/>
    <property type="match status" value="1"/>
</dbReference>
<protein>
    <submittedName>
        <fullName evidence="2">PKD domain-containing protein</fullName>
    </submittedName>
</protein>
<feature type="domain" description="PKD" evidence="1">
    <location>
        <begin position="258"/>
        <end position="300"/>
    </location>
</feature>
<dbReference type="RefSeq" id="WP_349876199.1">
    <property type="nucleotide sequence ID" value="NZ_CP157974.1"/>
</dbReference>
<reference evidence="2" key="1">
    <citation type="submission" date="2024-06" db="EMBL/GenBank/DDBJ databases">
        <title>Micromonospora sp. strain HUAS YX12 genome sequences.</title>
        <authorList>
            <person name="Mo P."/>
        </authorList>
    </citation>
    <scope>NUCLEOTIDE SEQUENCE</scope>
    <source>
        <strain evidence="2">HUAS YX12</strain>
    </source>
</reference>
<proteinExistence type="predicted"/>
<dbReference type="PROSITE" id="PS50093">
    <property type="entry name" value="PKD"/>
    <property type="match status" value="1"/>
</dbReference>
<dbReference type="InterPro" id="IPR013783">
    <property type="entry name" value="Ig-like_fold"/>
</dbReference>